<keyword evidence="2" id="KW-1185">Reference proteome</keyword>
<evidence type="ECO:0000313" key="1">
    <source>
        <dbReference type="EMBL" id="GBN95423.1"/>
    </source>
</evidence>
<protein>
    <submittedName>
        <fullName evidence="1">Uncharacterized protein</fullName>
    </submittedName>
</protein>
<name>A0A4Y2T6J9_ARAVE</name>
<dbReference type="AlphaFoldDB" id="A0A4Y2T6J9"/>
<organism evidence="1 2">
    <name type="scientific">Araneus ventricosus</name>
    <name type="common">Orbweaver spider</name>
    <name type="synonym">Epeira ventricosa</name>
    <dbReference type="NCBI Taxonomy" id="182803"/>
    <lineage>
        <taxon>Eukaryota</taxon>
        <taxon>Metazoa</taxon>
        <taxon>Ecdysozoa</taxon>
        <taxon>Arthropoda</taxon>
        <taxon>Chelicerata</taxon>
        <taxon>Arachnida</taxon>
        <taxon>Araneae</taxon>
        <taxon>Araneomorphae</taxon>
        <taxon>Entelegynae</taxon>
        <taxon>Araneoidea</taxon>
        <taxon>Araneidae</taxon>
        <taxon>Araneus</taxon>
    </lineage>
</organism>
<sequence length="139" mass="16128">MKPIRRPQEMDREVQMKEISLKERSTKRTTLTSAVKSEEENFTLRDEPSSVGRDINLKLRMILPVLHWPPFKNSVSFKEKDEAVTVCEQLLAQTDPNFFKSDRAQEKTTNGVWICMQQGKEPSFLAKEIAESKETLKKN</sequence>
<accession>A0A4Y2T6J9</accession>
<reference evidence="1 2" key="1">
    <citation type="journal article" date="2019" name="Sci. Rep.">
        <title>Orb-weaving spider Araneus ventricosus genome elucidates the spidroin gene catalogue.</title>
        <authorList>
            <person name="Kono N."/>
            <person name="Nakamura H."/>
            <person name="Ohtoshi R."/>
            <person name="Moran D.A.P."/>
            <person name="Shinohara A."/>
            <person name="Yoshida Y."/>
            <person name="Fujiwara M."/>
            <person name="Mori M."/>
            <person name="Tomita M."/>
            <person name="Arakawa K."/>
        </authorList>
    </citation>
    <scope>NUCLEOTIDE SEQUENCE [LARGE SCALE GENOMIC DNA]</scope>
</reference>
<gene>
    <name evidence="1" type="ORF">AVEN_273178_1</name>
</gene>
<dbReference type="Proteomes" id="UP000499080">
    <property type="component" value="Unassembled WGS sequence"/>
</dbReference>
<dbReference type="EMBL" id="BGPR01026020">
    <property type="protein sequence ID" value="GBN95423.1"/>
    <property type="molecule type" value="Genomic_DNA"/>
</dbReference>
<evidence type="ECO:0000313" key="2">
    <source>
        <dbReference type="Proteomes" id="UP000499080"/>
    </source>
</evidence>
<comment type="caution">
    <text evidence="1">The sequence shown here is derived from an EMBL/GenBank/DDBJ whole genome shotgun (WGS) entry which is preliminary data.</text>
</comment>
<proteinExistence type="predicted"/>